<keyword evidence="4 6" id="KW-1133">Transmembrane helix</keyword>
<evidence type="ECO:0000256" key="2">
    <source>
        <dbReference type="ARBA" id="ARBA00022475"/>
    </source>
</evidence>
<evidence type="ECO:0000256" key="6">
    <source>
        <dbReference type="SAM" id="Phobius"/>
    </source>
</evidence>
<comment type="caution">
    <text evidence="7">The sequence shown here is derived from an EMBL/GenBank/DDBJ whole genome shotgun (WGS) entry which is preliminary data.</text>
</comment>
<name>A0A368YSE9_9RHOB</name>
<feature type="transmembrane region" description="Helical" evidence="6">
    <location>
        <begin position="283"/>
        <end position="307"/>
    </location>
</feature>
<gene>
    <name evidence="7" type="ORF">DFP89_11295</name>
</gene>
<keyword evidence="8" id="KW-1185">Reference proteome</keyword>
<evidence type="ECO:0000256" key="1">
    <source>
        <dbReference type="ARBA" id="ARBA00004651"/>
    </source>
</evidence>
<keyword evidence="5 6" id="KW-0472">Membrane</keyword>
<dbReference type="AlphaFoldDB" id="A0A368YSE9"/>
<dbReference type="GO" id="GO:0015658">
    <property type="term" value="F:branched-chain amino acid transmembrane transporter activity"/>
    <property type="evidence" value="ECO:0007669"/>
    <property type="project" value="InterPro"/>
</dbReference>
<evidence type="ECO:0000256" key="5">
    <source>
        <dbReference type="ARBA" id="ARBA00023136"/>
    </source>
</evidence>
<dbReference type="Proteomes" id="UP000253345">
    <property type="component" value="Unassembled WGS sequence"/>
</dbReference>
<organism evidence="7 8">
    <name type="scientific">Paracoccus lutimaris</name>
    <dbReference type="NCBI Taxonomy" id="1490030"/>
    <lineage>
        <taxon>Bacteria</taxon>
        <taxon>Pseudomonadati</taxon>
        <taxon>Pseudomonadota</taxon>
        <taxon>Alphaproteobacteria</taxon>
        <taxon>Rhodobacterales</taxon>
        <taxon>Paracoccaceae</taxon>
        <taxon>Paracoccus</taxon>
    </lineage>
</organism>
<keyword evidence="2" id="KW-1003">Cell membrane</keyword>
<dbReference type="PANTHER" id="PTHR30482:SF4">
    <property type="entry name" value="SLR1201 PROTEIN"/>
    <property type="match status" value="1"/>
</dbReference>
<keyword evidence="3 6" id="KW-0812">Transmembrane</keyword>
<dbReference type="Pfam" id="PF02653">
    <property type="entry name" value="BPD_transp_2"/>
    <property type="match status" value="1"/>
</dbReference>
<protein>
    <submittedName>
        <fullName evidence="7">Amino acid/amide ABC transporter membrane protein 2 (HAAT family)</fullName>
    </submittedName>
</protein>
<dbReference type="InterPro" id="IPR017778">
    <property type="entry name" value="ABC_transptr_urea_perm_UrtC"/>
</dbReference>
<proteinExistence type="predicted"/>
<accession>A0A368YSE9</accession>
<dbReference type="EMBL" id="QPJL01000012">
    <property type="protein sequence ID" value="RCW82498.1"/>
    <property type="molecule type" value="Genomic_DNA"/>
</dbReference>
<feature type="transmembrane region" description="Helical" evidence="6">
    <location>
        <begin position="193"/>
        <end position="212"/>
    </location>
</feature>
<feature type="transmembrane region" description="Helical" evidence="6">
    <location>
        <begin position="147"/>
        <end position="165"/>
    </location>
</feature>
<dbReference type="InterPro" id="IPR001851">
    <property type="entry name" value="ABC_transp_permease"/>
</dbReference>
<feature type="transmembrane region" description="Helical" evidence="6">
    <location>
        <begin position="246"/>
        <end position="263"/>
    </location>
</feature>
<comment type="subcellular location">
    <subcellularLocation>
        <location evidence="1">Cell membrane</location>
        <topology evidence="1">Multi-pass membrane protein</topology>
    </subcellularLocation>
</comment>
<sequence>MRQINRNMAVFLSGLFVLTVAIPLMQGQVLPDYAVQLVGKYLCYALLAVSLDLVWGYAGILSLGHAAFFTLGAYVMGMHLMREIGARGVYANPELPDFMVFLNWDSLPWFWGASDSFAVTLLLVVAVPGALAFIFGWFAFRARVNGVYLSIITQAMTYALMLAFFRNEMGFGGNNGLTDFKDLLGIPLSSPGMRLGLFIASALALAAGLLIARAITQSHLGRVLVGVRDAESRTRFLGYRVEEYKLFVWTVSAMMAGVAGALYVPQVGIVNPGEFAPANSIEIVIWVALGGRGTLVGAALGAMVVALTKTLLTGWLPDAWLYALGALFILVTLYLPRGIVGALEGLKPARKPQEVAA</sequence>
<dbReference type="GO" id="GO:0005886">
    <property type="term" value="C:plasma membrane"/>
    <property type="evidence" value="ECO:0007669"/>
    <property type="project" value="UniProtKB-SubCell"/>
</dbReference>
<evidence type="ECO:0000256" key="4">
    <source>
        <dbReference type="ARBA" id="ARBA00022989"/>
    </source>
</evidence>
<dbReference type="NCBIfam" id="TIGR03408">
    <property type="entry name" value="urea_trans_UrtC"/>
    <property type="match status" value="1"/>
</dbReference>
<evidence type="ECO:0000313" key="7">
    <source>
        <dbReference type="EMBL" id="RCW82498.1"/>
    </source>
</evidence>
<dbReference type="RefSeq" id="WP_114349698.1">
    <property type="nucleotide sequence ID" value="NZ_QPJL01000012.1"/>
</dbReference>
<dbReference type="PANTHER" id="PTHR30482">
    <property type="entry name" value="HIGH-AFFINITY BRANCHED-CHAIN AMINO ACID TRANSPORT SYSTEM PERMEASE"/>
    <property type="match status" value="1"/>
</dbReference>
<dbReference type="InterPro" id="IPR043428">
    <property type="entry name" value="LivM-like"/>
</dbReference>
<reference evidence="7 8" key="1">
    <citation type="submission" date="2018-07" db="EMBL/GenBank/DDBJ databases">
        <title>Genomic Encyclopedia of Type Strains, Phase III (KMG-III): the genomes of soil and plant-associated and newly described type strains.</title>
        <authorList>
            <person name="Whitman W."/>
        </authorList>
    </citation>
    <scope>NUCLEOTIDE SEQUENCE [LARGE SCALE GENOMIC DNA]</scope>
    <source>
        <strain evidence="7 8">CECT 8525</strain>
    </source>
</reference>
<dbReference type="CDD" id="cd06581">
    <property type="entry name" value="TM_PBP1_LivM_like"/>
    <property type="match status" value="1"/>
</dbReference>
<feature type="transmembrane region" description="Helical" evidence="6">
    <location>
        <begin position="319"/>
        <end position="336"/>
    </location>
</feature>
<dbReference type="OrthoDB" id="9034298at2"/>
<evidence type="ECO:0000313" key="8">
    <source>
        <dbReference type="Proteomes" id="UP000253345"/>
    </source>
</evidence>
<feature type="transmembrane region" description="Helical" evidence="6">
    <location>
        <begin position="117"/>
        <end position="140"/>
    </location>
</feature>
<feature type="transmembrane region" description="Helical" evidence="6">
    <location>
        <begin position="54"/>
        <end position="75"/>
    </location>
</feature>
<evidence type="ECO:0000256" key="3">
    <source>
        <dbReference type="ARBA" id="ARBA00022692"/>
    </source>
</evidence>